<accession>A0A1L7NPT9</accession>
<proteinExistence type="predicted"/>
<dbReference type="AlphaFoldDB" id="A0A1L7NPT9"/>
<evidence type="ECO:0000313" key="1">
    <source>
        <dbReference type="EMBL" id="BAW27442.1"/>
    </source>
</evidence>
<dbReference type="Proteomes" id="UP000218731">
    <property type="component" value="Plasmid pKF715C"/>
</dbReference>
<organism evidence="1 2">
    <name type="scientific">Pseudomonas putida</name>
    <name type="common">Arthrobacter siderocapsulatus</name>
    <dbReference type="NCBI Taxonomy" id="303"/>
    <lineage>
        <taxon>Bacteria</taxon>
        <taxon>Pseudomonadati</taxon>
        <taxon>Pseudomonadota</taxon>
        <taxon>Gammaproteobacteria</taxon>
        <taxon>Pseudomonadales</taxon>
        <taxon>Pseudomonadaceae</taxon>
        <taxon>Pseudomonas</taxon>
    </lineage>
</organism>
<gene>
    <name evidence="1" type="ORF">KF715C_pC90</name>
</gene>
<protein>
    <submittedName>
        <fullName evidence="1">Uncharacterized protein</fullName>
    </submittedName>
</protein>
<evidence type="ECO:0000313" key="2">
    <source>
        <dbReference type="Proteomes" id="UP000218731"/>
    </source>
</evidence>
<dbReference type="RefSeq" id="WP_096427175.1">
    <property type="nucleotide sequence ID" value="NZ_AP015032.1"/>
</dbReference>
<keyword evidence="1" id="KW-0614">Plasmid</keyword>
<name>A0A1L7NPT9_PSEPU</name>
<sequence>MKVSQLVAQFFAVLPIGCALDEDQVTRNLREAITSYCGYRRLTDAQPELDAAGAPDFDLTDSELALIKPLWHLKNDRENASMFEASRSQGADPFGRSMAECDAAIEQYLLTLPSKSFCFEVLSI</sequence>
<geneLocation type="plasmid" evidence="2">
    <name>pkf715c dna</name>
</geneLocation>
<reference evidence="1 2" key="1">
    <citation type="submission" date="2015-11" db="EMBL/GenBank/DDBJ databases">
        <title>Complete genome sequencing of a biphenyl-degrading bacterium, Pseudomonas putida KF715 (=NBRC110667).</title>
        <authorList>
            <person name="Suenaga H."/>
            <person name="Fujihara N."/>
            <person name="Watanabe T."/>
            <person name="Hirose J."/>
            <person name="Kimura N."/>
            <person name="Yamazoe A."/>
            <person name="Hosoyama A."/>
            <person name="Shimodaira J."/>
            <person name="Furukawa K."/>
        </authorList>
    </citation>
    <scope>NUCLEOTIDE SEQUENCE [LARGE SCALE GENOMIC DNA]</scope>
    <source>
        <strain evidence="1 2">KF715</strain>
        <plasmid evidence="2">Plasmid pkf715c dna</plasmid>
    </source>
</reference>
<dbReference type="EMBL" id="AP015032">
    <property type="protein sequence ID" value="BAW27442.1"/>
    <property type="molecule type" value="Genomic_DNA"/>
</dbReference>